<keyword evidence="11" id="KW-1185">Reference proteome</keyword>
<evidence type="ECO:0000313" key="10">
    <source>
        <dbReference type="EMBL" id="KKK22074.1"/>
    </source>
</evidence>
<reference evidence="10 11" key="1">
    <citation type="submission" date="2015-02" db="EMBL/GenBank/DDBJ databases">
        <title>Draft Genome Sequences of Two Closely-Related Aflatoxigenic Aspergillus Species Obtained from the Cote d'Ivoire.</title>
        <authorList>
            <person name="Moore G.G."/>
            <person name="Beltz S.B."/>
            <person name="Mack B.M."/>
        </authorList>
    </citation>
    <scope>NUCLEOTIDE SEQUENCE [LARGE SCALE GENOMIC DNA]</scope>
    <source>
        <strain evidence="10 11">SRRC1468</strain>
    </source>
</reference>
<evidence type="ECO:0000256" key="8">
    <source>
        <dbReference type="PIRSR" id="PIRSR000097-3"/>
    </source>
</evidence>
<evidence type="ECO:0000259" key="9">
    <source>
        <dbReference type="Pfam" id="PF00248"/>
    </source>
</evidence>
<evidence type="ECO:0000313" key="11">
    <source>
        <dbReference type="Proteomes" id="UP000034291"/>
    </source>
</evidence>
<dbReference type="PROSITE" id="PS00062">
    <property type="entry name" value="ALDOKETO_REDUCTASE_2"/>
    <property type="match status" value="1"/>
</dbReference>
<evidence type="ECO:0000256" key="4">
    <source>
        <dbReference type="ARBA" id="ARBA00047534"/>
    </source>
</evidence>
<comment type="function">
    <text evidence="3">Catalyzes the initial reaction in the xylose utilization pathway by reducing D-xylose into xylitol. Xylose is a major component of hemicelluloses such as xylan. Most fungi utilize D-xylose via three enzymatic reactions, xylose reductase (XR), xylitol dehydrogenase (XDH), and xylulokinase, to form xylulose 5-phosphate, which enters pentose phosphate pathway.</text>
</comment>
<evidence type="ECO:0000256" key="5">
    <source>
        <dbReference type="ARBA" id="ARBA00049485"/>
    </source>
</evidence>
<dbReference type="FunFam" id="3.20.20.100:FF:000002">
    <property type="entry name" value="2,5-diketo-D-gluconic acid reductase A"/>
    <property type="match status" value="1"/>
</dbReference>
<keyword evidence="2" id="KW-0560">Oxidoreductase</keyword>
<dbReference type="STRING" id="308745.A0A0F8UR48"/>
<feature type="active site" description="Proton donor" evidence="6">
    <location>
        <position position="50"/>
    </location>
</feature>
<gene>
    <name evidence="10" type="ORF">ARAM_002394</name>
</gene>
<feature type="binding site" evidence="7">
    <location>
        <position position="109"/>
    </location>
    <ligand>
        <name>substrate</name>
    </ligand>
</feature>
<dbReference type="OrthoDB" id="416253at2759"/>
<feature type="domain" description="NADP-dependent oxidoreductase" evidence="9">
    <location>
        <begin position="17"/>
        <end position="289"/>
    </location>
</feature>
<organism evidence="10 11">
    <name type="scientific">Aspergillus rambellii</name>
    <dbReference type="NCBI Taxonomy" id="308745"/>
    <lineage>
        <taxon>Eukaryota</taxon>
        <taxon>Fungi</taxon>
        <taxon>Dikarya</taxon>
        <taxon>Ascomycota</taxon>
        <taxon>Pezizomycotina</taxon>
        <taxon>Eurotiomycetes</taxon>
        <taxon>Eurotiomycetidae</taxon>
        <taxon>Eurotiales</taxon>
        <taxon>Aspergillaceae</taxon>
        <taxon>Aspergillus</taxon>
        <taxon>Aspergillus subgen. Nidulantes</taxon>
    </lineage>
</organism>
<dbReference type="Gene3D" id="3.20.20.100">
    <property type="entry name" value="NADP-dependent oxidoreductase domain"/>
    <property type="match status" value="1"/>
</dbReference>
<evidence type="ECO:0000256" key="3">
    <source>
        <dbReference type="ARBA" id="ARBA00025065"/>
    </source>
</evidence>
<feature type="site" description="Lowers pKa of active site Tyr" evidence="8">
    <location>
        <position position="78"/>
    </location>
</feature>
<dbReference type="PANTHER" id="PTHR11732">
    <property type="entry name" value="ALDO/KETO REDUCTASE"/>
    <property type="match status" value="1"/>
</dbReference>
<dbReference type="EC" id="1.1.1.307" evidence="1"/>
<evidence type="ECO:0000256" key="7">
    <source>
        <dbReference type="PIRSR" id="PIRSR000097-2"/>
    </source>
</evidence>
<dbReference type="InterPro" id="IPR023210">
    <property type="entry name" value="NADP_OxRdtase_dom"/>
</dbReference>
<comment type="caution">
    <text evidence="10">The sequence shown here is derived from an EMBL/GenBank/DDBJ whole genome shotgun (WGS) entry which is preliminary data.</text>
</comment>
<name>A0A0F8UR48_9EURO</name>
<dbReference type="Pfam" id="PF00248">
    <property type="entry name" value="Aldo_ket_red"/>
    <property type="match status" value="1"/>
</dbReference>
<protein>
    <recommendedName>
        <fullName evidence="1">D-xylose reductase [NAD(P)H]</fullName>
        <ecNumber evidence="1">1.1.1.307</ecNumber>
    </recommendedName>
</protein>
<dbReference type="InterPro" id="IPR036812">
    <property type="entry name" value="NAD(P)_OxRdtase_dom_sf"/>
</dbReference>
<dbReference type="AlphaFoldDB" id="A0A0F8UR48"/>
<comment type="catalytic activity">
    <reaction evidence="4">
        <text>xylitol + NADP(+) = D-xylose + NADPH + H(+)</text>
        <dbReference type="Rhea" id="RHEA:27445"/>
        <dbReference type="ChEBI" id="CHEBI:15378"/>
        <dbReference type="ChEBI" id="CHEBI:17151"/>
        <dbReference type="ChEBI" id="CHEBI:53455"/>
        <dbReference type="ChEBI" id="CHEBI:57783"/>
        <dbReference type="ChEBI" id="CHEBI:58349"/>
        <dbReference type="EC" id="1.1.1.307"/>
    </reaction>
</comment>
<dbReference type="PRINTS" id="PR00069">
    <property type="entry name" value="ALDKETRDTASE"/>
</dbReference>
<dbReference type="PROSITE" id="PS00063">
    <property type="entry name" value="ALDOKETO_REDUCTASE_3"/>
    <property type="match status" value="1"/>
</dbReference>
<dbReference type="InterPro" id="IPR018170">
    <property type="entry name" value="Aldo/ket_reductase_CS"/>
</dbReference>
<dbReference type="InterPro" id="IPR020471">
    <property type="entry name" value="AKR"/>
</dbReference>
<evidence type="ECO:0000256" key="2">
    <source>
        <dbReference type="ARBA" id="ARBA00023002"/>
    </source>
</evidence>
<dbReference type="EMBL" id="JZBS01001586">
    <property type="protein sequence ID" value="KKK22074.1"/>
    <property type="molecule type" value="Genomic_DNA"/>
</dbReference>
<comment type="catalytic activity">
    <reaction evidence="5">
        <text>xylitol + NAD(+) = D-xylose + NADH + H(+)</text>
        <dbReference type="Rhea" id="RHEA:27441"/>
        <dbReference type="ChEBI" id="CHEBI:15378"/>
        <dbReference type="ChEBI" id="CHEBI:17151"/>
        <dbReference type="ChEBI" id="CHEBI:53455"/>
        <dbReference type="ChEBI" id="CHEBI:57540"/>
        <dbReference type="ChEBI" id="CHEBI:57945"/>
        <dbReference type="EC" id="1.1.1.307"/>
    </reaction>
</comment>
<dbReference type="SUPFAM" id="SSF51430">
    <property type="entry name" value="NAD(P)-linked oxidoreductase"/>
    <property type="match status" value="1"/>
</dbReference>
<evidence type="ECO:0000256" key="6">
    <source>
        <dbReference type="PIRSR" id="PIRSR000097-1"/>
    </source>
</evidence>
<proteinExistence type="predicted"/>
<evidence type="ECO:0000256" key="1">
    <source>
        <dbReference type="ARBA" id="ARBA00012845"/>
    </source>
</evidence>
<sequence length="324" mass="35981">MAPASFKLNTGQEIPAVGFGTWQAQKGEVEKAVEIALKSGYKLIDTAYCYDNEHEVGKGLQAAFDSGIKREDIFVITKLWNSYSTRAEVGLDKSLKALGLDYVDLYLVHWPIGVNPNGNDDKFPKLPDGSRDVLWDHDHVETWRSMERLLETGKTKAIGVSNYSKPYLEQLLKHAKVLPAMNQIENHPQLPQQEVVDFANQKGIHIAAYSPFGSTGSPLFQNEHVQRIAQQNGVSPATVLLSWHDYTNVGITLVARGTTPLAKSVTKSRIEENLKIIDLNSEDVKALDNYVANSGDQKRYVYPPYGVKLGFPDQPDGRSMPNGV</sequence>
<accession>A0A0F8UR48</accession>
<dbReference type="Proteomes" id="UP000034291">
    <property type="component" value="Unassembled WGS sequence"/>
</dbReference>
<dbReference type="PIRSF" id="PIRSF000097">
    <property type="entry name" value="AKR"/>
    <property type="match status" value="1"/>
</dbReference>
<dbReference type="GO" id="GO:0016616">
    <property type="term" value="F:oxidoreductase activity, acting on the CH-OH group of donors, NAD or NADP as acceptor"/>
    <property type="evidence" value="ECO:0007669"/>
    <property type="project" value="UniProtKB-ARBA"/>
</dbReference>